<dbReference type="InterPro" id="IPR002934">
    <property type="entry name" value="Polymerase_NTP_transf_dom"/>
</dbReference>
<protein>
    <submittedName>
        <fullName evidence="2">Nucleotidyltransferase domain-containing protein</fullName>
    </submittedName>
</protein>
<evidence type="ECO:0000313" key="2">
    <source>
        <dbReference type="EMBL" id="MFD2693235.1"/>
    </source>
</evidence>
<keyword evidence="3" id="KW-1185">Reference proteome</keyword>
<name>A0ABW5S0B8_9BACL</name>
<organism evidence="2 3">
    <name type="scientific">Sporolactobacillus shoreicorticis</name>
    <dbReference type="NCBI Taxonomy" id="1923877"/>
    <lineage>
        <taxon>Bacteria</taxon>
        <taxon>Bacillati</taxon>
        <taxon>Bacillota</taxon>
        <taxon>Bacilli</taxon>
        <taxon>Bacillales</taxon>
        <taxon>Sporolactobacillaceae</taxon>
        <taxon>Sporolactobacillus</taxon>
    </lineage>
</organism>
<dbReference type="Proteomes" id="UP001597399">
    <property type="component" value="Unassembled WGS sequence"/>
</dbReference>
<sequence>MENSVKEQLLERNRKIIQIVIERVKRDCPDAVALIGVCGSFYTGEFYEKSDLDLLIVINDKKAWEIASCFILDDIGYDIYCSSWESLEKMASYDHPLVSHVVDVDLVYCAAEKYRERFERLKQQALAVLQAPLTKEIYDKTEPQLQNAMLKYAKLMLTDDLSLCRYYAANILDGVKNVICLLNHSYFKYGVKDHLREILQMETVPNDFEKNVTHLIHARSMQEIKTAATHIMKSVKQLHVEAGKPFAEKSPIPTSDALTGTYEEIYSNWRNKVHFAVKNNDVHLSLMTAMACQQFYDEMHEEYGTVKINLLKAFDPRDLEGFAAAFDRMMERYRNEYVKLRKACKTLHVVEGL</sequence>
<dbReference type="EMBL" id="JBHUMQ010000015">
    <property type="protein sequence ID" value="MFD2693235.1"/>
    <property type="molecule type" value="Genomic_DNA"/>
</dbReference>
<evidence type="ECO:0000259" key="1">
    <source>
        <dbReference type="Pfam" id="PF01909"/>
    </source>
</evidence>
<accession>A0ABW5S0B8</accession>
<proteinExistence type="predicted"/>
<dbReference type="InterPro" id="IPR043519">
    <property type="entry name" value="NT_sf"/>
</dbReference>
<evidence type="ECO:0000313" key="3">
    <source>
        <dbReference type="Proteomes" id="UP001597399"/>
    </source>
</evidence>
<feature type="domain" description="Polymerase nucleotidyl transferase" evidence="1">
    <location>
        <begin position="19"/>
        <end position="62"/>
    </location>
</feature>
<comment type="caution">
    <text evidence="2">The sequence shown here is derived from an EMBL/GenBank/DDBJ whole genome shotgun (WGS) entry which is preliminary data.</text>
</comment>
<dbReference type="RefSeq" id="WP_253058247.1">
    <property type="nucleotide sequence ID" value="NZ_JAMXWM010000002.1"/>
</dbReference>
<reference evidence="3" key="1">
    <citation type="journal article" date="2019" name="Int. J. Syst. Evol. Microbiol.">
        <title>The Global Catalogue of Microorganisms (GCM) 10K type strain sequencing project: providing services to taxonomists for standard genome sequencing and annotation.</title>
        <authorList>
            <consortium name="The Broad Institute Genomics Platform"/>
            <consortium name="The Broad Institute Genome Sequencing Center for Infectious Disease"/>
            <person name="Wu L."/>
            <person name="Ma J."/>
        </authorList>
    </citation>
    <scope>NUCLEOTIDE SEQUENCE [LARGE SCALE GENOMIC DNA]</scope>
    <source>
        <strain evidence="3">TISTR 2466</strain>
    </source>
</reference>
<dbReference type="Pfam" id="PF01909">
    <property type="entry name" value="NTP_transf_2"/>
    <property type="match status" value="1"/>
</dbReference>
<dbReference type="Gene3D" id="3.30.460.10">
    <property type="entry name" value="Beta Polymerase, domain 2"/>
    <property type="match status" value="1"/>
</dbReference>
<dbReference type="SUPFAM" id="SSF81301">
    <property type="entry name" value="Nucleotidyltransferase"/>
    <property type="match status" value="1"/>
</dbReference>
<gene>
    <name evidence="2" type="ORF">ACFSUE_06270</name>
</gene>